<dbReference type="PIRSF" id="PIRSF005572">
    <property type="entry name" value="NifS"/>
    <property type="match status" value="1"/>
</dbReference>
<gene>
    <name evidence="10" type="ORF">ASS94_14010</name>
</gene>
<organism evidence="10 11">
    <name type="scientific">Staphylococcus equorum</name>
    <dbReference type="NCBI Taxonomy" id="246432"/>
    <lineage>
        <taxon>Bacteria</taxon>
        <taxon>Bacillati</taxon>
        <taxon>Bacillota</taxon>
        <taxon>Bacilli</taxon>
        <taxon>Bacillales</taxon>
        <taxon>Staphylococcaceae</taxon>
        <taxon>Staphylococcus</taxon>
    </lineage>
</organism>
<proteinExistence type="inferred from homology"/>
<dbReference type="PANTHER" id="PTHR43586:SF8">
    <property type="entry name" value="CYSTEINE DESULFURASE 1, CHLOROPLASTIC"/>
    <property type="match status" value="1"/>
</dbReference>
<dbReference type="Pfam" id="PF00266">
    <property type="entry name" value="Aminotran_5"/>
    <property type="match status" value="1"/>
</dbReference>
<evidence type="ECO:0000256" key="3">
    <source>
        <dbReference type="ARBA" id="ARBA00010447"/>
    </source>
</evidence>
<comment type="similarity">
    <text evidence="3">Belongs to the class-V pyridoxal-phosphate-dependent aminotransferase family. Csd subfamily.</text>
</comment>
<evidence type="ECO:0000256" key="8">
    <source>
        <dbReference type="ARBA" id="ARBA00050776"/>
    </source>
</evidence>
<keyword evidence="6" id="KW-0808">Transferase</keyword>
<comment type="catalytic activity">
    <reaction evidence="8">
        <text>(sulfur carrier)-H + L-cysteine = (sulfur carrier)-SH + L-alanine</text>
        <dbReference type="Rhea" id="RHEA:43892"/>
        <dbReference type="Rhea" id="RHEA-COMP:14737"/>
        <dbReference type="Rhea" id="RHEA-COMP:14739"/>
        <dbReference type="ChEBI" id="CHEBI:29917"/>
        <dbReference type="ChEBI" id="CHEBI:35235"/>
        <dbReference type="ChEBI" id="CHEBI:57972"/>
        <dbReference type="ChEBI" id="CHEBI:64428"/>
        <dbReference type="EC" id="2.8.1.7"/>
    </reaction>
</comment>
<comment type="cofactor">
    <cofactor evidence="1">
        <name>pyridoxal 5'-phosphate</name>
        <dbReference type="ChEBI" id="CHEBI:597326"/>
    </cofactor>
</comment>
<dbReference type="Gene3D" id="3.40.640.10">
    <property type="entry name" value="Type I PLP-dependent aspartate aminotransferase-like (Major domain)"/>
    <property type="match status" value="1"/>
</dbReference>
<dbReference type="RefSeq" id="WP_046465261.1">
    <property type="nucleotide sequence ID" value="NZ_CP084997.1"/>
</dbReference>
<dbReference type="InterPro" id="IPR015424">
    <property type="entry name" value="PyrdxlP-dep_Trfase"/>
</dbReference>
<dbReference type="AlphaFoldDB" id="A0AAP7LSK0"/>
<dbReference type="PANTHER" id="PTHR43586">
    <property type="entry name" value="CYSTEINE DESULFURASE"/>
    <property type="match status" value="1"/>
</dbReference>
<dbReference type="InterPro" id="IPR010970">
    <property type="entry name" value="Cys_dSase_SufS"/>
</dbReference>
<dbReference type="EMBL" id="LNPX01000062">
    <property type="protein sequence ID" value="OEK51059.1"/>
    <property type="molecule type" value="Genomic_DNA"/>
</dbReference>
<comment type="caution">
    <text evidence="10">The sequence shown here is derived from an EMBL/GenBank/DDBJ whole genome shotgun (WGS) entry which is preliminary data.</text>
</comment>
<dbReference type="SUPFAM" id="SSF53383">
    <property type="entry name" value="PLP-dependent transferases"/>
    <property type="match status" value="1"/>
</dbReference>
<dbReference type="GO" id="GO:0031071">
    <property type="term" value="F:cysteine desulfurase activity"/>
    <property type="evidence" value="ECO:0007669"/>
    <property type="project" value="UniProtKB-EC"/>
</dbReference>
<evidence type="ECO:0000313" key="11">
    <source>
        <dbReference type="Proteomes" id="UP000095464"/>
    </source>
</evidence>
<dbReference type="EC" id="2.8.1.7" evidence="4"/>
<feature type="domain" description="Aminotransferase class V" evidence="9">
    <location>
        <begin position="28"/>
        <end position="397"/>
    </location>
</feature>
<dbReference type="InterPro" id="IPR015422">
    <property type="entry name" value="PyrdxlP-dep_Trfase_small"/>
</dbReference>
<dbReference type="InterPro" id="IPR000192">
    <property type="entry name" value="Aminotrans_V_dom"/>
</dbReference>
<sequence>MTESLNVSEIVKDFPILKQQVHGNRLAYLDSTATSQTPIQVIDAIDDYYKRYNSNVHRGVHTLGSLATDGYENARETVRRFINAKYFEEIIFTRGTTASINIVAHSYGDANVNEGDEIVVTEMEHHANIVPWQQLAKRKKAELKFIPLTEDGELAIEDVKATINEKTKIVAIAHVSNVLGTINDIKAIAEIAHDHGAIISVDGAQAAPHMDIDMQDLDADFYSFSGHKMLGPTGIGVLYGKRTLLNNMEPVEFGGDMIDFVDKYEASWADLPTKFEAGTPLIAQAIGFAEAIKYLQNLGFEAIHQHEATLTQYAYDKMSEIEGIEIYGPAKDRRAGIITFNMTDVHAHDVATAVDTEGVAVRAGHHCAQPLMKWLKQSSTARASFYIYNTKEDIDQLVESLKQTKEFFSYEF</sequence>
<evidence type="ECO:0000256" key="1">
    <source>
        <dbReference type="ARBA" id="ARBA00001933"/>
    </source>
</evidence>
<evidence type="ECO:0000256" key="2">
    <source>
        <dbReference type="ARBA" id="ARBA00002824"/>
    </source>
</evidence>
<dbReference type="InterPro" id="IPR016454">
    <property type="entry name" value="Cysteine_dSase"/>
</dbReference>
<dbReference type="Proteomes" id="UP000095464">
    <property type="component" value="Unassembled WGS sequence"/>
</dbReference>
<dbReference type="GO" id="GO:0030170">
    <property type="term" value="F:pyridoxal phosphate binding"/>
    <property type="evidence" value="ECO:0007669"/>
    <property type="project" value="InterPro"/>
</dbReference>
<evidence type="ECO:0000256" key="6">
    <source>
        <dbReference type="ARBA" id="ARBA00022679"/>
    </source>
</evidence>
<name>A0AAP7LSK0_9STAP</name>
<accession>A0AAP7LSK0</accession>
<reference evidence="11" key="1">
    <citation type="submission" date="2015-11" db="EMBL/GenBank/DDBJ databases">
        <title>Genomic diversity of Staphylococcus saprophyticus strains from urinary tract infections, animal surfaces, and fermented foods.</title>
        <authorList>
            <person name="Wolfe B.E."/>
        </authorList>
    </citation>
    <scope>NUCLEOTIDE SEQUENCE [LARGE SCALE GENOMIC DNA]</scope>
    <source>
        <strain evidence="11">738_7</strain>
    </source>
</reference>
<dbReference type="InterPro" id="IPR015421">
    <property type="entry name" value="PyrdxlP-dep_Trfase_major"/>
</dbReference>
<dbReference type="CDD" id="cd06453">
    <property type="entry name" value="SufS_like"/>
    <property type="match status" value="1"/>
</dbReference>
<keyword evidence="7" id="KW-0663">Pyridoxal phosphate</keyword>
<evidence type="ECO:0000313" key="10">
    <source>
        <dbReference type="EMBL" id="OEK51059.1"/>
    </source>
</evidence>
<dbReference type="GO" id="GO:0006534">
    <property type="term" value="P:cysteine metabolic process"/>
    <property type="evidence" value="ECO:0007669"/>
    <property type="project" value="InterPro"/>
</dbReference>
<protein>
    <recommendedName>
        <fullName evidence="5">Probable cysteine desulfurase</fullName>
        <ecNumber evidence="4">2.8.1.7</ecNumber>
    </recommendedName>
</protein>
<evidence type="ECO:0000256" key="4">
    <source>
        <dbReference type="ARBA" id="ARBA00012239"/>
    </source>
</evidence>
<comment type="function">
    <text evidence="2">Catalyzes the removal of elemental sulfur and selenium atoms from L-cysteine, L-cystine, L-selenocysteine, and L-selenocystine to produce L-alanine.</text>
</comment>
<evidence type="ECO:0000256" key="5">
    <source>
        <dbReference type="ARBA" id="ARBA00021850"/>
    </source>
</evidence>
<dbReference type="NCBIfam" id="TIGR01979">
    <property type="entry name" value="sufS"/>
    <property type="match status" value="1"/>
</dbReference>
<evidence type="ECO:0000259" key="9">
    <source>
        <dbReference type="Pfam" id="PF00266"/>
    </source>
</evidence>
<dbReference type="Gene3D" id="3.90.1150.10">
    <property type="entry name" value="Aspartate Aminotransferase, domain 1"/>
    <property type="match status" value="1"/>
</dbReference>
<evidence type="ECO:0000256" key="7">
    <source>
        <dbReference type="ARBA" id="ARBA00022898"/>
    </source>
</evidence>